<gene>
    <name evidence="7" type="primary">pdxH</name>
    <name evidence="12" type="ORF">BC008_07385</name>
</gene>
<dbReference type="EC" id="1.4.3.5" evidence="7"/>
<dbReference type="InterPro" id="IPR011576">
    <property type="entry name" value="Pyridox_Oxase_N"/>
</dbReference>
<feature type="binding site" evidence="7 9">
    <location>
        <position position="81"/>
    </location>
    <ligand>
        <name>FMN</name>
        <dbReference type="ChEBI" id="CHEBI:58210"/>
    </ligand>
</feature>
<dbReference type="Pfam" id="PF10590">
    <property type="entry name" value="PNP_phzG_C"/>
    <property type="match status" value="1"/>
</dbReference>
<comment type="subunit">
    <text evidence="2 7">Homodimer.</text>
</comment>
<reference evidence="12 13" key="1">
    <citation type="journal article" date="2015" name="Genome Announc.">
        <title>Draft Genome of the Euendolithic (true boring) Cyanobacterium Mastigocoleus testarum strain BC008.</title>
        <authorList>
            <person name="Guida B.S."/>
            <person name="Garcia-Pichel F."/>
        </authorList>
    </citation>
    <scope>NUCLEOTIDE SEQUENCE [LARGE SCALE GENOMIC DNA]</scope>
    <source>
        <strain evidence="12 13">BC008</strain>
    </source>
</reference>
<keyword evidence="3 7" id="KW-0285">Flavoprotein</keyword>
<dbReference type="NCBIfam" id="TIGR00558">
    <property type="entry name" value="pdxH"/>
    <property type="match status" value="1"/>
</dbReference>
<evidence type="ECO:0000313" key="12">
    <source>
        <dbReference type="EMBL" id="KST61857.1"/>
    </source>
</evidence>
<feature type="binding site" evidence="7 8">
    <location>
        <position position="130"/>
    </location>
    <ligand>
        <name>substrate</name>
    </ligand>
</feature>
<evidence type="ECO:0000256" key="5">
    <source>
        <dbReference type="ARBA" id="ARBA00023002"/>
    </source>
</evidence>
<dbReference type="Pfam" id="PF01243">
    <property type="entry name" value="PNPOx_N"/>
    <property type="match status" value="1"/>
</dbReference>
<evidence type="ECO:0000259" key="10">
    <source>
        <dbReference type="Pfam" id="PF01243"/>
    </source>
</evidence>
<dbReference type="HAMAP" id="MF_01629">
    <property type="entry name" value="PdxH"/>
    <property type="match status" value="1"/>
</dbReference>
<evidence type="ECO:0000256" key="9">
    <source>
        <dbReference type="PIRSR" id="PIRSR000190-2"/>
    </source>
</evidence>
<dbReference type="Gene3D" id="2.30.110.10">
    <property type="entry name" value="Electron Transport, Fmn-binding Protein, Chain A"/>
    <property type="match status" value="1"/>
</dbReference>
<feature type="binding site" evidence="7 9">
    <location>
        <begin position="75"/>
        <end position="76"/>
    </location>
    <ligand>
        <name>FMN</name>
        <dbReference type="ChEBI" id="CHEBI:58210"/>
    </ligand>
</feature>
<name>A0A0V7ZBG6_9CYAN</name>
<comment type="function">
    <text evidence="7">Catalyzes the oxidation of either pyridoxine 5'-phosphate (PNP) or pyridoxamine 5'-phosphate (PMP) into pyridoxal 5'-phosphate (PLP).</text>
</comment>
<dbReference type="InterPro" id="IPR012349">
    <property type="entry name" value="Split_barrel_FMN-bd"/>
</dbReference>
<dbReference type="GO" id="GO:0010181">
    <property type="term" value="F:FMN binding"/>
    <property type="evidence" value="ECO:0007669"/>
    <property type="project" value="UniProtKB-UniRule"/>
</dbReference>
<comment type="caution">
    <text evidence="12">The sequence shown here is derived from an EMBL/GenBank/DDBJ whole genome shotgun (WGS) entry which is preliminary data.</text>
</comment>
<dbReference type="FunFam" id="2.30.110.10:FF:000020">
    <property type="entry name" value="PNPO isoform 11"/>
    <property type="match status" value="1"/>
</dbReference>
<feature type="binding site" evidence="7 9">
    <location>
        <position position="194"/>
    </location>
    <ligand>
        <name>FMN</name>
        <dbReference type="ChEBI" id="CHEBI:58210"/>
    </ligand>
</feature>
<comment type="similarity">
    <text evidence="1 7">Belongs to the pyridoxamine 5'-phosphate oxidase family.</text>
</comment>
<dbReference type="InterPro" id="IPR019576">
    <property type="entry name" value="Pyridoxamine_oxidase_dimer_C"/>
</dbReference>
<evidence type="ECO:0000256" key="2">
    <source>
        <dbReference type="ARBA" id="ARBA00011738"/>
    </source>
</evidence>
<dbReference type="GO" id="GO:0008615">
    <property type="term" value="P:pyridoxine biosynthetic process"/>
    <property type="evidence" value="ECO:0007669"/>
    <property type="project" value="UniProtKB-UniRule"/>
</dbReference>
<proteinExistence type="inferred from homology"/>
<dbReference type="RefSeq" id="WP_027842436.1">
    <property type="nucleotide sequence ID" value="NZ_LMTZ01000169.1"/>
</dbReference>
<evidence type="ECO:0000256" key="7">
    <source>
        <dbReference type="HAMAP-Rule" id="MF_01629"/>
    </source>
</evidence>
<feature type="binding site" evidence="7 9">
    <location>
        <position position="184"/>
    </location>
    <ligand>
        <name>FMN</name>
        <dbReference type="ChEBI" id="CHEBI:58210"/>
    </ligand>
</feature>
<accession>A0A0V7ZBG6</accession>
<protein>
    <recommendedName>
        <fullName evidence="7">Pyridoxine/pyridoxamine 5'-phosphate oxidase</fullName>
        <ecNumber evidence="7">1.4.3.5</ecNumber>
    </recommendedName>
    <alternativeName>
        <fullName evidence="7">PNP/PMP oxidase</fullName>
        <shortName evidence="7">PNPOx</shortName>
    </alternativeName>
    <alternativeName>
        <fullName evidence="7">Pyridoxal 5'-phosphate synthase</fullName>
    </alternativeName>
</protein>
<comment type="catalytic activity">
    <reaction evidence="7">
        <text>pyridoxine 5'-phosphate + O2 = pyridoxal 5'-phosphate + H2O2</text>
        <dbReference type="Rhea" id="RHEA:15149"/>
        <dbReference type="ChEBI" id="CHEBI:15379"/>
        <dbReference type="ChEBI" id="CHEBI:16240"/>
        <dbReference type="ChEBI" id="CHEBI:58589"/>
        <dbReference type="ChEBI" id="CHEBI:597326"/>
        <dbReference type="EC" id="1.4.3.5"/>
    </reaction>
</comment>
<feature type="binding site" evidence="7 8">
    <location>
        <position position="65"/>
    </location>
    <ligand>
        <name>substrate</name>
    </ligand>
</feature>
<sequence length="213" mass="24787">MDISDFRKEYTLAGLRREHLARDPFEQFELWFQQACNANIPEPNTMCLATASATAEPSQRIVLLKYFDRQGFVFFTSYESKKARQIEANPQVSLLFFWIALERQVQISGNAAKIPTAESLKYFATRPRGSQIGAWCSQQSTAISSRKILELKFDEMKHKFQRQEIPLPSVWGGYRVLPHSFEFWQGRPNRLHDRFLYSRSDGESGWDIQRLAP</sequence>
<feature type="binding site" evidence="7 9">
    <location>
        <position position="104"/>
    </location>
    <ligand>
        <name>FMN</name>
        <dbReference type="ChEBI" id="CHEBI:58210"/>
    </ligand>
</feature>
<feature type="domain" description="Pyridoxamine 5'-phosphate oxidase N-terminal" evidence="10">
    <location>
        <begin position="33"/>
        <end position="158"/>
    </location>
</feature>
<organism evidence="12 13">
    <name type="scientific">Mastigocoleus testarum BC008</name>
    <dbReference type="NCBI Taxonomy" id="371196"/>
    <lineage>
        <taxon>Bacteria</taxon>
        <taxon>Bacillati</taxon>
        <taxon>Cyanobacteriota</taxon>
        <taxon>Cyanophyceae</taxon>
        <taxon>Nostocales</taxon>
        <taxon>Hapalosiphonaceae</taxon>
        <taxon>Mastigocoleus</taxon>
    </lineage>
</organism>
<feature type="binding site" evidence="7 9">
    <location>
        <position position="82"/>
    </location>
    <ligand>
        <name>FMN</name>
        <dbReference type="ChEBI" id="CHEBI:58210"/>
    </ligand>
</feature>
<comment type="pathway">
    <text evidence="7">Cofactor metabolism; pyridoxal 5'-phosphate salvage; pyridoxal 5'-phosphate from pyridoxamine 5'-phosphate: step 1/1.</text>
</comment>
<comment type="catalytic activity">
    <reaction evidence="7">
        <text>pyridoxamine 5'-phosphate + O2 + H2O = pyridoxal 5'-phosphate + H2O2 + NH4(+)</text>
        <dbReference type="Rhea" id="RHEA:15817"/>
        <dbReference type="ChEBI" id="CHEBI:15377"/>
        <dbReference type="ChEBI" id="CHEBI:15379"/>
        <dbReference type="ChEBI" id="CHEBI:16240"/>
        <dbReference type="ChEBI" id="CHEBI:28938"/>
        <dbReference type="ChEBI" id="CHEBI:58451"/>
        <dbReference type="ChEBI" id="CHEBI:597326"/>
        <dbReference type="EC" id="1.4.3.5"/>
    </reaction>
</comment>
<evidence type="ECO:0000256" key="6">
    <source>
        <dbReference type="ARBA" id="ARBA00023096"/>
    </source>
</evidence>
<dbReference type="UniPathway" id="UPA01068">
    <property type="reaction ID" value="UER00304"/>
</dbReference>
<dbReference type="InterPro" id="IPR000659">
    <property type="entry name" value="Pyridox_Oxase"/>
</dbReference>
<dbReference type="Proteomes" id="UP000053372">
    <property type="component" value="Unassembled WGS sequence"/>
</dbReference>
<dbReference type="PANTHER" id="PTHR10851:SF0">
    <property type="entry name" value="PYRIDOXINE-5'-PHOSPHATE OXIDASE"/>
    <property type="match status" value="1"/>
</dbReference>
<evidence type="ECO:0000313" key="13">
    <source>
        <dbReference type="Proteomes" id="UP000053372"/>
    </source>
</evidence>
<feature type="domain" description="Pyridoxine 5'-phosphate oxidase dimerisation C-terminal" evidence="11">
    <location>
        <begin position="171"/>
        <end position="213"/>
    </location>
</feature>
<evidence type="ECO:0000256" key="3">
    <source>
        <dbReference type="ARBA" id="ARBA00022630"/>
    </source>
</evidence>
<evidence type="ECO:0000259" key="11">
    <source>
        <dbReference type="Pfam" id="PF10590"/>
    </source>
</evidence>
<feature type="binding site" evidence="7 8">
    <location>
        <begin position="190"/>
        <end position="192"/>
    </location>
    <ligand>
        <name>substrate</name>
    </ligand>
</feature>
<keyword evidence="13" id="KW-1185">Reference proteome</keyword>
<dbReference type="PANTHER" id="PTHR10851">
    <property type="entry name" value="PYRIDOXINE-5-PHOSPHATE OXIDASE"/>
    <property type="match status" value="1"/>
</dbReference>
<dbReference type="PIRSF" id="PIRSF000190">
    <property type="entry name" value="Pyd_amn-ph_oxd"/>
    <property type="match status" value="1"/>
</dbReference>
<evidence type="ECO:0000256" key="8">
    <source>
        <dbReference type="PIRSR" id="PIRSR000190-1"/>
    </source>
</evidence>
<dbReference type="SUPFAM" id="SSF50475">
    <property type="entry name" value="FMN-binding split barrel"/>
    <property type="match status" value="1"/>
</dbReference>
<feature type="binding site" evidence="7 8">
    <location>
        <position position="122"/>
    </location>
    <ligand>
        <name>substrate</name>
    </ligand>
</feature>
<dbReference type="GO" id="GO:0004733">
    <property type="term" value="F:pyridoxamine phosphate oxidase activity"/>
    <property type="evidence" value="ECO:0007669"/>
    <property type="project" value="UniProtKB-UniRule"/>
</dbReference>
<dbReference type="PROSITE" id="PS01064">
    <property type="entry name" value="PYRIDOX_OXIDASE"/>
    <property type="match status" value="1"/>
</dbReference>
<feature type="binding site" evidence="7 8">
    <location>
        <position position="126"/>
    </location>
    <ligand>
        <name>substrate</name>
    </ligand>
</feature>
<feature type="binding site" evidence="7 9">
    <location>
        <begin position="139"/>
        <end position="140"/>
    </location>
    <ligand>
        <name>FMN</name>
        <dbReference type="ChEBI" id="CHEBI:58210"/>
    </ligand>
</feature>
<dbReference type="InterPro" id="IPR019740">
    <property type="entry name" value="Pyridox_Oxase_CS"/>
</dbReference>
<evidence type="ECO:0000256" key="1">
    <source>
        <dbReference type="ARBA" id="ARBA00007301"/>
    </source>
</evidence>
<dbReference type="EMBL" id="LMTZ01000169">
    <property type="protein sequence ID" value="KST61857.1"/>
    <property type="molecule type" value="Genomic_DNA"/>
</dbReference>
<feature type="binding site" evidence="8">
    <location>
        <begin position="7"/>
        <end position="10"/>
    </location>
    <ligand>
        <name>substrate</name>
    </ligand>
</feature>
<evidence type="ECO:0000256" key="4">
    <source>
        <dbReference type="ARBA" id="ARBA00022643"/>
    </source>
</evidence>
<feature type="binding site" evidence="7 9">
    <location>
        <begin position="60"/>
        <end position="65"/>
    </location>
    <ligand>
        <name>FMN</name>
        <dbReference type="ChEBI" id="CHEBI:58210"/>
    </ligand>
</feature>
<dbReference type="AlphaFoldDB" id="A0A0V7ZBG6"/>
<comment type="cofactor">
    <cofactor evidence="7 9">
        <name>FMN</name>
        <dbReference type="ChEBI" id="CHEBI:58210"/>
    </cofactor>
    <text evidence="7 9">Binds 1 FMN per subunit.</text>
</comment>
<dbReference type="OrthoDB" id="9780392at2"/>
<comment type="pathway">
    <text evidence="7">Cofactor metabolism; pyridoxal 5'-phosphate salvage; pyridoxal 5'-phosphate from pyridoxine 5'-phosphate: step 1/1.</text>
</comment>
<dbReference type="NCBIfam" id="NF004231">
    <property type="entry name" value="PRK05679.1"/>
    <property type="match status" value="1"/>
</dbReference>
<keyword evidence="6 7" id="KW-0664">Pyridoxine biosynthesis</keyword>
<keyword evidence="5 7" id="KW-0560">Oxidoreductase</keyword>
<keyword evidence="4 7" id="KW-0288">FMN</keyword>